<dbReference type="KEGG" id="manq:L1994_05920"/>
<dbReference type="PANTHER" id="PTHR33542:SF3">
    <property type="entry name" value="SIROHYDROCHLORIN FERROCHELATASE, CHLOROPLASTIC"/>
    <property type="match status" value="1"/>
</dbReference>
<dbReference type="GO" id="GO:0046872">
    <property type="term" value="F:metal ion binding"/>
    <property type="evidence" value="ECO:0007669"/>
    <property type="project" value="UniProtKB-KW"/>
</dbReference>
<dbReference type="EMBL" id="CP091092">
    <property type="protein sequence ID" value="WFN37918.1"/>
    <property type="molecule type" value="Genomic_DNA"/>
</dbReference>
<evidence type="ECO:0000313" key="6">
    <source>
        <dbReference type="Proteomes" id="UP001218895"/>
    </source>
</evidence>
<proteinExistence type="predicted"/>
<evidence type="ECO:0000256" key="2">
    <source>
        <dbReference type="ARBA" id="ARBA00022723"/>
    </source>
</evidence>
<evidence type="ECO:0000256" key="4">
    <source>
        <dbReference type="ARBA" id="ARBA00023285"/>
    </source>
</evidence>
<keyword evidence="6" id="KW-1185">Reference proteome</keyword>
<dbReference type="Pfam" id="PF01903">
    <property type="entry name" value="CbiX"/>
    <property type="match status" value="1"/>
</dbReference>
<keyword evidence="1" id="KW-0169">Cobalamin biosynthesis</keyword>
<keyword evidence="3 5" id="KW-0456">Lyase</keyword>
<dbReference type="SUPFAM" id="SSF53800">
    <property type="entry name" value="Chelatase"/>
    <property type="match status" value="1"/>
</dbReference>
<protein>
    <submittedName>
        <fullName evidence="5">Sirohydrochlorin nickelochelatase</fullName>
        <ecNumber evidence="5">4.99.1.3</ecNumber>
    </submittedName>
</protein>
<organism evidence="5 6">
    <name type="scientific">Methanomicrobium antiquum</name>
    <dbReference type="NCBI Taxonomy" id="487686"/>
    <lineage>
        <taxon>Archaea</taxon>
        <taxon>Methanobacteriati</taxon>
        <taxon>Methanobacteriota</taxon>
        <taxon>Stenosarchaea group</taxon>
        <taxon>Methanomicrobia</taxon>
        <taxon>Methanomicrobiales</taxon>
        <taxon>Methanomicrobiaceae</taxon>
        <taxon>Methanomicrobium</taxon>
    </lineage>
</organism>
<evidence type="ECO:0000313" key="5">
    <source>
        <dbReference type="EMBL" id="WFN37918.1"/>
    </source>
</evidence>
<reference evidence="5" key="1">
    <citation type="submission" date="2022-01" db="EMBL/GenBank/DDBJ databases">
        <title>Complete genome of Methanomicrobium antiquum DSM 21220.</title>
        <authorList>
            <person name="Chen S.-C."/>
            <person name="You Y.-T."/>
            <person name="Zhou Y.-Z."/>
            <person name="Lai M.-C."/>
        </authorList>
    </citation>
    <scope>NUCLEOTIDE SEQUENCE</scope>
    <source>
        <strain evidence="5">DSM 21220</strain>
    </source>
</reference>
<dbReference type="Gene3D" id="3.40.50.1400">
    <property type="match status" value="1"/>
</dbReference>
<name>A0AAF0JUJ1_9EURY</name>
<evidence type="ECO:0000256" key="1">
    <source>
        <dbReference type="ARBA" id="ARBA00022573"/>
    </source>
</evidence>
<sequence>MAKIGFLLVGHGSTKPYNKQLIEKTAKLISEKESGYIVRCGFMENSTPSIPEILEEFKKDELESMVVVPLFLARGVHIDVDIPGILGIEEGGHKGTFEAKNGTVPLVFANPIGDNPMLADLMIASAKQAFDEYL</sequence>
<keyword evidence="2" id="KW-0479">Metal-binding</keyword>
<dbReference type="PANTHER" id="PTHR33542">
    <property type="entry name" value="SIROHYDROCHLORIN FERROCHELATASE, CHLOROPLASTIC"/>
    <property type="match status" value="1"/>
</dbReference>
<dbReference type="CDD" id="cd03416">
    <property type="entry name" value="CbiX_SirB_N"/>
    <property type="match status" value="1"/>
</dbReference>
<evidence type="ECO:0000256" key="3">
    <source>
        <dbReference type="ARBA" id="ARBA00023239"/>
    </source>
</evidence>
<dbReference type="GeneID" id="79949916"/>
<dbReference type="GO" id="GO:0009236">
    <property type="term" value="P:cobalamin biosynthetic process"/>
    <property type="evidence" value="ECO:0007669"/>
    <property type="project" value="UniProtKB-KW"/>
</dbReference>
<dbReference type="Proteomes" id="UP001218895">
    <property type="component" value="Chromosome"/>
</dbReference>
<dbReference type="GO" id="GO:0016852">
    <property type="term" value="F:sirohydrochlorin cobaltochelatase activity"/>
    <property type="evidence" value="ECO:0007669"/>
    <property type="project" value="UniProtKB-EC"/>
</dbReference>
<gene>
    <name evidence="5" type="primary">cfbA</name>
    <name evidence="5" type="ORF">L1994_05920</name>
</gene>
<keyword evidence="4" id="KW-0170">Cobalt</keyword>
<dbReference type="NCBIfam" id="NF033198">
    <property type="entry name" value="F430_CfbA"/>
    <property type="match status" value="1"/>
</dbReference>
<accession>A0AAF0JUJ1</accession>
<dbReference type="NCBIfam" id="NF002090">
    <property type="entry name" value="PRK00923.1"/>
    <property type="match status" value="1"/>
</dbReference>
<dbReference type="AlphaFoldDB" id="A0AAF0JUJ1"/>
<dbReference type="InterPro" id="IPR050963">
    <property type="entry name" value="Sirohydro_Cobaltochel/CbiX"/>
</dbReference>
<dbReference type="RefSeq" id="WP_278100757.1">
    <property type="nucleotide sequence ID" value="NZ_CP091092.1"/>
</dbReference>
<dbReference type="InterPro" id="IPR002762">
    <property type="entry name" value="CbiX-like"/>
</dbReference>
<dbReference type="EC" id="4.99.1.3" evidence="5"/>